<reference evidence="1" key="1">
    <citation type="journal article" date="2021" name="New Phytol.">
        <title>Evolutionary innovations through gain and loss of genes in the ectomycorrhizal Boletales.</title>
        <authorList>
            <person name="Wu G."/>
            <person name="Miyauchi S."/>
            <person name="Morin E."/>
            <person name="Kuo A."/>
            <person name="Drula E."/>
            <person name="Varga T."/>
            <person name="Kohler A."/>
            <person name="Feng B."/>
            <person name="Cao Y."/>
            <person name="Lipzen A."/>
            <person name="Daum C."/>
            <person name="Hundley H."/>
            <person name="Pangilinan J."/>
            <person name="Johnson J."/>
            <person name="Barry K."/>
            <person name="LaButti K."/>
            <person name="Ng V."/>
            <person name="Ahrendt S."/>
            <person name="Min B."/>
            <person name="Choi I.G."/>
            <person name="Park H."/>
            <person name="Plett J.M."/>
            <person name="Magnuson J."/>
            <person name="Spatafora J.W."/>
            <person name="Nagy L.G."/>
            <person name="Henrissat B."/>
            <person name="Grigoriev I.V."/>
            <person name="Yang Z.L."/>
            <person name="Xu J."/>
            <person name="Martin F.M."/>
        </authorList>
    </citation>
    <scope>NUCLEOTIDE SEQUENCE</scope>
    <source>
        <strain evidence="1">ATCC 28755</strain>
    </source>
</reference>
<dbReference type="Proteomes" id="UP000790377">
    <property type="component" value="Unassembled WGS sequence"/>
</dbReference>
<name>A0ACB8AGZ7_9AGAM</name>
<keyword evidence="2" id="KW-1185">Reference proteome</keyword>
<evidence type="ECO:0000313" key="2">
    <source>
        <dbReference type="Proteomes" id="UP000790377"/>
    </source>
</evidence>
<comment type="caution">
    <text evidence="1">The sequence shown here is derived from an EMBL/GenBank/DDBJ whole genome shotgun (WGS) entry which is preliminary data.</text>
</comment>
<sequence>MPALPSLALWTKTHLVALLRSTTSPGFSDAFNSFFAPEINITFNGQQLSREQYMAQINEFGVDSIQIDDEIEVEKGIEGQLSGRVGLSYTATISETGSVASSLNIIIGSTQHTPSPGPFGRYSDSRRVIVLNQVLARYNRYDDNASVPGRGAASSNGRHPKHLPFKEDGVRLGSVLQSPGPKGRVRAPAMGVSGKLRGTSLARLRQE</sequence>
<organism evidence="1 2">
    <name type="scientific">Hygrophoropsis aurantiaca</name>
    <dbReference type="NCBI Taxonomy" id="72124"/>
    <lineage>
        <taxon>Eukaryota</taxon>
        <taxon>Fungi</taxon>
        <taxon>Dikarya</taxon>
        <taxon>Basidiomycota</taxon>
        <taxon>Agaricomycotina</taxon>
        <taxon>Agaricomycetes</taxon>
        <taxon>Agaricomycetidae</taxon>
        <taxon>Boletales</taxon>
        <taxon>Coniophorineae</taxon>
        <taxon>Hygrophoropsidaceae</taxon>
        <taxon>Hygrophoropsis</taxon>
    </lineage>
</organism>
<accession>A0ACB8AGZ7</accession>
<protein>
    <submittedName>
        <fullName evidence="1">Uncharacterized protein</fullName>
    </submittedName>
</protein>
<gene>
    <name evidence="1" type="ORF">BJ138DRAFT_1112020</name>
</gene>
<proteinExistence type="predicted"/>
<evidence type="ECO:0000313" key="1">
    <source>
        <dbReference type="EMBL" id="KAH7912816.1"/>
    </source>
</evidence>
<dbReference type="EMBL" id="MU267643">
    <property type="protein sequence ID" value="KAH7912816.1"/>
    <property type="molecule type" value="Genomic_DNA"/>
</dbReference>